<dbReference type="Pfam" id="PF13183">
    <property type="entry name" value="Fer4_8"/>
    <property type="match status" value="1"/>
</dbReference>
<dbReference type="InterPro" id="IPR025192">
    <property type="entry name" value="Succ_DH/fum_Rdtase_N"/>
</dbReference>
<dbReference type="SUPFAM" id="SSF54292">
    <property type="entry name" value="2Fe-2S ferredoxin-like"/>
    <property type="match status" value="1"/>
</dbReference>
<dbReference type="GO" id="GO:0046872">
    <property type="term" value="F:metal ion binding"/>
    <property type="evidence" value="ECO:0007669"/>
    <property type="project" value="UniProtKB-KW"/>
</dbReference>
<dbReference type="InterPro" id="IPR009051">
    <property type="entry name" value="Helical_ferredxn"/>
</dbReference>
<keyword evidence="8" id="KW-0001">2Fe-2S</keyword>
<comment type="cofactor">
    <cofactor evidence="1">
        <name>[3Fe-4S] cluster</name>
        <dbReference type="ChEBI" id="CHEBI:21137"/>
    </cofactor>
</comment>
<evidence type="ECO:0000256" key="8">
    <source>
        <dbReference type="ARBA" id="ARBA00022714"/>
    </source>
</evidence>
<dbReference type="PROSITE" id="PS00198">
    <property type="entry name" value="4FE4S_FER_1"/>
    <property type="match status" value="2"/>
</dbReference>
<evidence type="ECO:0000256" key="1">
    <source>
        <dbReference type="ARBA" id="ARBA00001927"/>
    </source>
</evidence>
<dbReference type="GO" id="GO:0051539">
    <property type="term" value="F:4 iron, 4 sulfur cluster binding"/>
    <property type="evidence" value="ECO:0007669"/>
    <property type="project" value="UniProtKB-KW"/>
</dbReference>
<evidence type="ECO:0000256" key="3">
    <source>
        <dbReference type="ARBA" id="ARBA00004894"/>
    </source>
</evidence>
<comment type="caution">
    <text evidence="16">The sequence shown here is derived from an EMBL/GenBank/DDBJ whole genome shotgun (WGS) entry which is preliminary data.</text>
</comment>
<reference evidence="16" key="1">
    <citation type="journal article" date="2020" name="mSystems">
        <title>Genome- and Community-Level Interaction Insights into Carbon Utilization and Element Cycling Functions of Hydrothermarchaeota in Hydrothermal Sediment.</title>
        <authorList>
            <person name="Zhou Z."/>
            <person name="Liu Y."/>
            <person name="Xu W."/>
            <person name="Pan J."/>
            <person name="Luo Z.H."/>
            <person name="Li M."/>
        </authorList>
    </citation>
    <scope>NUCLEOTIDE SEQUENCE [LARGE SCALE GENOMIC DNA]</scope>
    <source>
        <strain evidence="16">SpSt-132</strain>
    </source>
</reference>
<evidence type="ECO:0000256" key="5">
    <source>
        <dbReference type="ARBA" id="ARBA00012792"/>
    </source>
</evidence>
<evidence type="ECO:0000256" key="7">
    <source>
        <dbReference type="ARBA" id="ARBA00022532"/>
    </source>
</evidence>
<evidence type="ECO:0000256" key="14">
    <source>
        <dbReference type="ARBA" id="ARBA00034078"/>
    </source>
</evidence>
<dbReference type="InterPro" id="IPR017896">
    <property type="entry name" value="4Fe4S_Fe-S-bd"/>
</dbReference>
<dbReference type="PROSITE" id="PS51085">
    <property type="entry name" value="2FE2S_FER_2"/>
    <property type="match status" value="1"/>
</dbReference>
<evidence type="ECO:0000256" key="9">
    <source>
        <dbReference type="ARBA" id="ARBA00022723"/>
    </source>
</evidence>
<feature type="domain" description="2Fe-2S ferredoxin-type" evidence="15">
    <location>
        <begin position="3"/>
        <end position="94"/>
    </location>
</feature>
<evidence type="ECO:0000256" key="6">
    <source>
        <dbReference type="ARBA" id="ARBA00022485"/>
    </source>
</evidence>
<dbReference type="Gene3D" id="3.10.20.30">
    <property type="match status" value="1"/>
</dbReference>
<dbReference type="Gene3D" id="1.10.1060.10">
    <property type="entry name" value="Alpha-helical ferredoxin"/>
    <property type="match status" value="1"/>
</dbReference>
<evidence type="ECO:0000256" key="2">
    <source>
        <dbReference type="ARBA" id="ARBA00001966"/>
    </source>
</evidence>
<dbReference type="PANTHER" id="PTHR11921:SF29">
    <property type="entry name" value="SUCCINATE DEHYDROGENASE [UBIQUINONE] IRON-SULFUR SUBUNIT, MITOCHONDRIAL"/>
    <property type="match status" value="1"/>
</dbReference>
<dbReference type="InterPro" id="IPR050573">
    <property type="entry name" value="SDH/FRD_Iron-Sulfur"/>
</dbReference>
<dbReference type="CDD" id="cd00207">
    <property type="entry name" value="fer2"/>
    <property type="match status" value="1"/>
</dbReference>
<evidence type="ECO:0000259" key="15">
    <source>
        <dbReference type="PROSITE" id="PS51085"/>
    </source>
</evidence>
<evidence type="ECO:0000313" key="16">
    <source>
        <dbReference type="EMBL" id="HEW46943.1"/>
    </source>
</evidence>
<dbReference type="PANTHER" id="PTHR11921">
    <property type="entry name" value="SUCCINATE DEHYDROGENASE IRON-SULFUR PROTEIN"/>
    <property type="match status" value="1"/>
</dbReference>
<evidence type="ECO:0000256" key="11">
    <source>
        <dbReference type="ARBA" id="ARBA00023004"/>
    </source>
</evidence>
<dbReference type="GO" id="GO:0009055">
    <property type="term" value="F:electron transfer activity"/>
    <property type="evidence" value="ECO:0007669"/>
    <property type="project" value="InterPro"/>
</dbReference>
<keyword evidence="9" id="KW-0479">Metal-binding</keyword>
<dbReference type="GO" id="GO:0051538">
    <property type="term" value="F:3 iron, 4 sulfur cluster binding"/>
    <property type="evidence" value="ECO:0007669"/>
    <property type="project" value="UniProtKB-KW"/>
</dbReference>
<dbReference type="GO" id="GO:0006099">
    <property type="term" value="P:tricarboxylic acid cycle"/>
    <property type="evidence" value="ECO:0007669"/>
    <property type="project" value="UniProtKB-KW"/>
</dbReference>
<comment type="cofactor">
    <cofactor evidence="14">
        <name>[2Fe-2S] cluster</name>
        <dbReference type="ChEBI" id="CHEBI:190135"/>
    </cofactor>
</comment>
<dbReference type="InterPro" id="IPR004489">
    <property type="entry name" value="Succ_DH/fum_Rdtase_Fe-S"/>
</dbReference>
<dbReference type="InterPro" id="IPR012675">
    <property type="entry name" value="Beta-grasp_dom_sf"/>
</dbReference>
<dbReference type="GO" id="GO:0008177">
    <property type="term" value="F:succinate dehydrogenase (quinone) activity"/>
    <property type="evidence" value="ECO:0007669"/>
    <property type="project" value="UniProtKB-EC"/>
</dbReference>
<dbReference type="NCBIfam" id="TIGR00384">
    <property type="entry name" value="dhsB"/>
    <property type="match status" value="1"/>
</dbReference>
<keyword evidence="13" id="KW-0003">3Fe-4S</keyword>
<comment type="similarity">
    <text evidence="4">Belongs to the succinate dehydrogenase/fumarate reductase iron-sulfur protein family.</text>
</comment>
<dbReference type="GO" id="GO:0022904">
    <property type="term" value="P:respiratory electron transport chain"/>
    <property type="evidence" value="ECO:0007669"/>
    <property type="project" value="TreeGrafter"/>
</dbReference>
<dbReference type="SUPFAM" id="SSF46548">
    <property type="entry name" value="alpha-helical ferredoxin"/>
    <property type="match status" value="1"/>
</dbReference>
<keyword evidence="11" id="KW-0408">Iron</keyword>
<proteinExistence type="inferred from homology"/>
<dbReference type="PROSITE" id="PS00197">
    <property type="entry name" value="2FE2S_FER_1"/>
    <property type="match status" value="1"/>
</dbReference>
<name>A0A7C2Z4J5_9AQUI</name>
<sequence>MVLRLKIRRQEEKGKPYYQSFQVPYEEGMTLLMVLQRIKEEIDPTLSFRHFCRAGICGTCAVMVNGFPKLACKEQVLPYVLFSEEITIEPLKNFEVIKDLVVDNEKVIRKMKDMRLWIKEKSKDPRIPPEVSKRIENSADCILCLSCQAYCPQVLEEKYAGPLFFAKLYRFYKDPREEDKDLRTLQTISEGNLYHCLSCNKCNLVCPKEVEPATLIRELMKAMDVAT</sequence>
<dbReference type="Pfam" id="PF13085">
    <property type="entry name" value="Fer2_3"/>
    <property type="match status" value="1"/>
</dbReference>
<dbReference type="InterPro" id="IPR001041">
    <property type="entry name" value="2Fe-2S_ferredoxin-type"/>
</dbReference>
<dbReference type="InterPro" id="IPR006058">
    <property type="entry name" value="2Fe2S_fd_BS"/>
</dbReference>
<comment type="pathway">
    <text evidence="3">Carbohydrate metabolism; tricarboxylic acid cycle; fumarate from succinate (bacterial route): step 1/1.</text>
</comment>
<dbReference type="EC" id="1.3.5.1" evidence="5"/>
<evidence type="ECO:0000256" key="10">
    <source>
        <dbReference type="ARBA" id="ARBA00023002"/>
    </source>
</evidence>
<keyword evidence="7" id="KW-0816">Tricarboxylic acid cycle</keyword>
<comment type="cofactor">
    <cofactor evidence="2">
        <name>[4Fe-4S] cluster</name>
        <dbReference type="ChEBI" id="CHEBI:49883"/>
    </cofactor>
</comment>
<evidence type="ECO:0000256" key="12">
    <source>
        <dbReference type="ARBA" id="ARBA00023014"/>
    </source>
</evidence>
<protein>
    <recommendedName>
        <fullName evidence="5">succinate dehydrogenase</fullName>
        <ecNumber evidence="5">1.3.5.1</ecNumber>
    </recommendedName>
</protein>
<dbReference type="EMBL" id="DSFP01000081">
    <property type="protein sequence ID" value="HEW46943.1"/>
    <property type="molecule type" value="Genomic_DNA"/>
</dbReference>
<evidence type="ECO:0000256" key="4">
    <source>
        <dbReference type="ARBA" id="ARBA00009433"/>
    </source>
</evidence>
<evidence type="ECO:0000256" key="13">
    <source>
        <dbReference type="ARBA" id="ARBA00023291"/>
    </source>
</evidence>
<dbReference type="InterPro" id="IPR017900">
    <property type="entry name" value="4Fe4S_Fe_S_CS"/>
</dbReference>
<keyword evidence="10" id="KW-0560">Oxidoreductase</keyword>
<keyword evidence="12" id="KW-0411">Iron-sulfur</keyword>
<dbReference type="InterPro" id="IPR036010">
    <property type="entry name" value="2Fe-2S_ferredoxin-like_sf"/>
</dbReference>
<dbReference type="AlphaFoldDB" id="A0A7C2Z4J5"/>
<dbReference type="GO" id="GO:0051537">
    <property type="term" value="F:2 iron, 2 sulfur cluster binding"/>
    <property type="evidence" value="ECO:0007669"/>
    <property type="project" value="UniProtKB-KW"/>
</dbReference>
<keyword evidence="6" id="KW-0004">4Fe-4S</keyword>
<organism evidence="16">
    <name type="scientific">Hydrogenobacter sp</name>
    <dbReference type="NCBI Taxonomy" id="2152829"/>
    <lineage>
        <taxon>Bacteria</taxon>
        <taxon>Pseudomonadati</taxon>
        <taxon>Aquificota</taxon>
        <taxon>Aquificia</taxon>
        <taxon>Aquificales</taxon>
        <taxon>Aquificaceae</taxon>
        <taxon>Hydrogenobacter</taxon>
    </lineage>
</organism>
<accession>A0A7C2Z4J5</accession>
<gene>
    <name evidence="16" type="ORF">ENO47_09850</name>
</gene>